<keyword evidence="5 7" id="KW-1133">Transmembrane helix</keyword>
<accession>A0A4R6SAU2</accession>
<keyword evidence="11" id="KW-1185">Reference proteome</keyword>
<evidence type="ECO:0000259" key="9">
    <source>
        <dbReference type="PROSITE" id="PS50929"/>
    </source>
</evidence>
<evidence type="ECO:0000256" key="4">
    <source>
        <dbReference type="ARBA" id="ARBA00022840"/>
    </source>
</evidence>
<dbReference type="SMART" id="SM00382">
    <property type="entry name" value="AAA"/>
    <property type="match status" value="1"/>
</dbReference>
<evidence type="ECO:0000256" key="3">
    <source>
        <dbReference type="ARBA" id="ARBA00022741"/>
    </source>
</evidence>
<evidence type="ECO:0000256" key="2">
    <source>
        <dbReference type="ARBA" id="ARBA00022692"/>
    </source>
</evidence>
<feature type="transmembrane region" description="Helical" evidence="7">
    <location>
        <begin position="272"/>
        <end position="293"/>
    </location>
</feature>
<dbReference type="PROSITE" id="PS50893">
    <property type="entry name" value="ABC_TRANSPORTER_2"/>
    <property type="match status" value="1"/>
</dbReference>
<dbReference type="PANTHER" id="PTHR24221">
    <property type="entry name" value="ATP-BINDING CASSETTE SUB-FAMILY B"/>
    <property type="match status" value="1"/>
</dbReference>
<dbReference type="GO" id="GO:0016887">
    <property type="term" value="F:ATP hydrolysis activity"/>
    <property type="evidence" value="ECO:0007669"/>
    <property type="project" value="InterPro"/>
</dbReference>
<dbReference type="PROSITE" id="PS50929">
    <property type="entry name" value="ABC_TM1F"/>
    <property type="match status" value="1"/>
</dbReference>
<dbReference type="Gene3D" id="1.20.1560.10">
    <property type="entry name" value="ABC transporter type 1, transmembrane domain"/>
    <property type="match status" value="1"/>
</dbReference>
<keyword evidence="3" id="KW-0547">Nucleotide-binding</keyword>
<feature type="domain" description="ABC transmembrane type-1" evidence="9">
    <location>
        <begin position="22"/>
        <end position="295"/>
    </location>
</feature>
<evidence type="ECO:0000256" key="1">
    <source>
        <dbReference type="ARBA" id="ARBA00004651"/>
    </source>
</evidence>
<dbReference type="InterPro" id="IPR039421">
    <property type="entry name" value="Type_1_exporter"/>
</dbReference>
<evidence type="ECO:0000256" key="6">
    <source>
        <dbReference type="ARBA" id="ARBA00023136"/>
    </source>
</evidence>
<gene>
    <name evidence="10" type="ORF">EV186_104641</name>
</gene>
<comment type="caution">
    <text evidence="10">The sequence shown here is derived from an EMBL/GenBank/DDBJ whole genome shotgun (WGS) entry which is preliminary data.</text>
</comment>
<evidence type="ECO:0000313" key="11">
    <source>
        <dbReference type="Proteomes" id="UP000295444"/>
    </source>
</evidence>
<dbReference type="Pfam" id="PF00664">
    <property type="entry name" value="ABC_membrane"/>
    <property type="match status" value="1"/>
</dbReference>
<dbReference type="InterPro" id="IPR036640">
    <property type="entry name" value="ABC1_TM_sf"/>
</dbReference>
<dbReference type="GO" id="GO:0140359">
    <property type="term" value="F:ABC-type transporter activity"/>
    <property type="evidence" value="ECO:0007669"/>
    <property type="project" value="InterPro"/>
</dbReference>
<dbReference type="GO" id="GO:0005886">
    <property type="term" value="C:plasma membrane"/>
    <property type="evidence" value="ECO:0007669"/>
    <property type="project" value="UniProtKB-SubCell"/>
</dbReference>
<dbReference type="GO" id="GO:0005524">
    <property type="term" value="F:ATP binding"/>
    <property type="evidence" value="ECO:0007669"/>
    <property type="project" value="UniProtKB-KW"/>
</dbReference>
<dbReference type="OrthoDB" id="9806127at2"/>
<dbReference type="PROSITE" id="PS00211">
    <property type="entry name" value="ABC_TRANSPORTER_1"/>
    <property type="match status" value="1"/>
</dbReference>
<dbReference type="GO" id="GO:0034040">
    <property type="term" value="F:ATPase-coupled lipid transmembrane transporter activity"/>
    <property type="evidence" value="ECO:0007669"/>
    <property type="project" value="TreeGrafter"/>
</dbReference>
<dbReference type="Pfam" id="PF00005">
    <property type="entry name" value="ABC_tran"/>
    <property type="match status" value="1"/>
</dbReference>
<proteinExistence type="predicted"/>
<feature type="transmembrane region" description="Helical" evidence="7">
    <location>
        <begin position="21"/>
        <end position="42"/>
    </location>
</feature>
<evidence type="ECO:0000259" key="8">
    <source>
        <dbReference type="PROSITE" id="PS50893"/>
    </source>
</evidence>
<name>A0A4R6SAU2_LABRH</name>
<feature type="transmembrane region" description="Helical" evidence="7">
    <location>
        <begin position="150"/>
        <end position="167"/>
    </location>
</feature>
<dbReference type="AlphaFoldDB" id="A0A4R6SAU2"/>
<dbReference type="EMBL" id="SNXZ01000004">
    <property type="protein sequence ID" value="TDP96653.1"/>
    <property type="molecule type" value="Genomic_DNA"/>
</dbReference>
<keyword evidence="2 7" id="KW-0812">Transmembrane</keyword>
<dbReference type="Gene3D" id="3.40.50.300">
    <property type="entry name" value="P-loop containing nucleotide triphosphate hydrolases"/>
    <property type="match status" value="1"/>
</dbReference>
<organism evidence="10 11">
    <name type="scientific">Labedaea rhizosphaerae</name>
    <dbReference type="NCBI Taxonomy" id="598644"/>
    <lineage>
        <taxon>Bacteria</taxon>
        <taxon>Bacillati</taxon>
        <taxon>Actinomycetota</taxon>
        <taxon>Actinomycetes</taxon>
        <taxon>Pseudonocardiales</taxon>
        <taxon>Pseudonocardiaceae</taxon>
        <taxon>Labedaea</taxon>
    </lineage>
</organism>
<protein>
    <submittedName>
        <fullName evidence="10">ATP-binding cassette subfamily B protein</fullName>
    </submittedName>
</protein>
<dbReference type="InterPro" id="IPR017871">
    <property type="entry name" value="ABC_transporter-like_CS"/>
</dbReference>
<dbReference type="InterPro" id="IPR003439">
    <property type="entry name" value="ABC_transporter-like_ATP-bd"/>
</dbReference>
<dbReference type="Proteomes" id="UP000295444">
    <property type="component" value="Unassembled WGS sequence"/>
</dbReference>
<keyword evidence="6 7" id="KW-0472">Membrane</keyword>
<dbReference type="RefSeq" id="WP_133851975.1">
    <property type="nucleotide sequence ID" value="NZ_SNXZ01000004.1"/>
</dbReference>
<feature type="transmembrane region" description="Helical" evidence="7">
    <location>
        <begin position="54"/>
        <end position="80"/>
    </location>
</feature>
<dbReference type="InterPro" id="IPR011527">
    <property type="entry name" value="ABC1_TM_dom"/>
</dbReference>
<keyword evidence="4 10" id="KW-0067">ATP-binding</keyword>
<sequence>MASRAGDTLLIEVARRRPGTLAAVVAASLVALVAGLLLPNALAGAVDAAISGRVSVVFLAVVGGLEVAGATVGGLLASTLTAQTTAVLRRFLVRARIGAGVRSPFAPGDAVSRLAGDCTNAGAIASIFVQLATSLVMSLGAIVLLALLDWRLALVFVFGVPPALVLARGHVRLTADDVLTYQRVSGEISARLLDAVRGLRTIAASGTAAQETSRVLRPLPELAAAGSGMWRAQASMVWRAALLYPAVELAVLAAAGFGVLQGRLSFGDVLAALGYVGLGMGLVGQIPVLTTLARARSSAERIAEVLDAPRAPHGTHLALPGPGAITFDHVGVAGILSDVEFTVPGGAVVAVVGRSGSGKSTVVGLIGGLAEPDRGRVLLDGVPVTDLRPEALRHLVAYAFERPALLGGSVADTVAYGTRASHDAIESACRAAQVHDLIVRLPLGYATPLAETPLSGGEAQRLGLARAVVRSPNVLVLDDATASLDTVTEARVTDALRYALPGRTRIVVTHRAATAARADHVVWLDNGKLRGFAAHQDLWADPDYRALFTGDDS</sequence>
<feature type="domain" description="ABC transporter" evidence="8">
    <location>
        <begin position="319"/>
        <end position="551"/>
    </location>
</feature>
<evidence type="ECO:0000313" key="10">
    <source>
        <dbReference type="EMBL" id="TDP96653.1"/>
    </source>
</evidence>
<dbReference type="SUPFAM" id="SSF52540">
    <property type="entry name" value="P-loop containing nucleoside triphosphate hydrolases"/>
    <property type="match status" value="1"/>
</dbReference>
<evidence type="ECO:0000256" key="5">
    <source>
        <dbReference type="ARBA" id="ARBA00022989"/>
    </source>
</evidence>
<dbReference type="SUPFAM" id="SSF90123">
    <property type="entry name" value="ABC transporter transmembrane region"/>
    <property type="match status" value="1"/>
</dbReference>
<feature type="transmembrane region" description="Helical" evidence="7">
    <location>
        <begin position="241"/>
        <end position="260"/>
    </location>
</feature>
<dbReference type="InterPro" id="IPR003593">
    <property type="entry name" value="AAA+_ATPase"/>
</dbReference>
<dbReference type="PANTHER" id="PTHR24221:SF654">
    <property type="entry name" value="ATP-BINDING CASSETTE SUB-FAMILY B MEMBER 6"/>
    <property type="match status" value="1"/>
</dbReference>
<dbReference type="InterPro" id="IPR027417">
    <property type="entry name" value="P-loop_NTPase"/>
</dbReference>
<reference evidence="10 11" key="1">
    <citation type="submission" date="2019-03" db="EMBL/GenBank/DDBJ databases">
        <title>Genomic Encyclopedia of Type Strains, Phase IV (KMG-IV): sequencing the most valuable type-strain genomes for metagenomic binning, comparative biology and taxonomic classification.</title>
        <authorList>
            <person name="Goeker M."/>
        </authorList>
    </citation>
    <scope>NUCLEOTIDE SEQUENCE [LARGE SCALE GENOMIC DNA]</scope>
    <source>
        <strain evidence="10 11">DSM 45361</strain>
    </source>
</reference>
<evidence type="ECO:0000256" key="7">
    <source>
        <dbReference type="SAM" id="Phobius"/>
    </source>
</evidence>
<comment type="subcellular location">
    <subcellularLocation>
        <location evidence="1">Cell membrane</location>
        <topology evidence="1">Multi-pass membrane protein</topology>
    </subcellularLocation>
</comment>
<feature type="transmembrane region" description="Helical" evidence="7">
    <location>
        <begin position="123"/>
        <end position="144"/>
    </location>
</feature>